<dbReference type="SUPFAM" id="SSF53850">
    <property type="entry name" value="Periplasmic binding protein-like II"/>
    <property type="match status" value="1"/>
</dbReference>
<evidence type="ECO:0000313" key="14">
    <source>
        <dbReference type="EMBL" id="KAK4312779.1"/>
    </source>
</evidence>
<proteinExistence type="predicted"/>
<keyword evidence="2" id="KW-0813">Transport</keyword>
<keyword evidence="4 12" id="KW-0812">Transmembrane</keyword>
<evidence type="ECO:0000256" key="10">
    <source>
        <dbReference type="ARBA" id="ARBA00023286"/>
    </source>
</evidence>
<dbReference type="AlphaFoldDB" id="A0AAE1PT12"/>
<keyword evidence="8" id="KW-0675">Receptor</keyword>
<evidence type="ECO:0000256" key="9">
    <source>
        <dbReference type="ARBA" id="ARBA00023180"/>
    </source>
</evidence>
<evidence type="ECO:0000256" key="2">
    <source>
        <dbReference type="ARBA" id="ARBA00022448"/>
    </source>
</evidence>
<dbReference type="PANTHER" id="PTHR42643:SF24">
    <property type="entry name" value="IONOTROPIC RECEPTOR 60A"/>
    <property type="match status" value="1"/>
</dbReference>
<dbReference type="Proteomes" id="UP001292094">
    <property type="component" value="Unassembled WGS sequence"/>
</dbReference>
<protein>
    <recommendedName>
        <fullName evidence="13">Ionotropic glutamate receptor L-glutamate and glycine-binding domain-containing protein</fullName>
    </recommendedName>
</protein>
<keyword evidence="3" id="KW-1003">Cell membrane</keyword>
<evidence type="ECO:0000256" key="1">
    <source>
        <dbReference type="ARBA" id="ARBA00004651"/>
    </source>
</evidence>
<evidence type="ECO:0000256" key="8">
    <source>
        <dbReference type="ARBA" id="ARBA00023170"/>
    </source>
</evidence>
<dbReference type="Gene3D" id="3.40.190.10">
    <property type="entry name" value="Periplasmic binding protein-like II"/>
    <property type="match status" value="1"/>
</dbReference>
<reference evidence="14" key="1">
    <citation type="submission" date="2023-11" db="EMBL/GenBank/DDBJ databases">
        <title>Genome assemblies of two species of porcelain crab, Petrolisthes cinctipes and Petrolisthes manimaculis (Anomura: Porcellanidae).</title>
        <authorList>
            <person name="Angst P."/>
        </authorList>
    </citation>
    <scope>NUCLEOTIDE SEQUENCE</scope>
    <source>
        <strain evidence="14">PB745_02</strain>
        <tissue evidence="14">Gill</tissue>
    </source>
</reference>
<gene>
    <name evidence="14" type="ORF">Pmani_015793</name>
</gene>
<comment type="subcellular location">
    <subcellularLocation>
        <location evidence="1">Cell membrane</location>
        <topology evidence="1">Multi-pass membrane protein</topology>
    </subcellularLocation>
</comment>
<evidence type="ECO:0000256" key="11">
    <source>
        <dbReference type="ARBA" id="ARBA00023303"/>
    </source>
</evidence>
<keyword evidence="11" id="KW-0407">Ion channel</keyword>
<evidence type="ECO:0000256" key="6">
    <source>
        <dbReference type="ARBA" id="ARBA00023065"/>
    </source>
</evidence>
<organism evidence="14 15">
    <name type="scientific">Petrolisthes manimaculis</name>
    <dbReference type="NCBI Taxonomy" id="1843537"/>
    <lineage>
        <taxon>Eukaryota</taxon>
        <taxon>Metazoa</taxon>
        <taxon>Ecdysozoa</taxon>
        <taxon>Arthropoda</taxon>
        <taxon>Crustacea</taxon>
        <taxon>Multicrustacea</taxon>
        <taxon>Malacostraca</taxon>
        <taxon>Eumalacostraca</taxon>
        <taxon>Eucarida</taxon>
        <taxon>Decapoda</taxon>
        <taxon>Pleocyemata</taxon>
        <taxon>Anomura</taxon>
        <taxon>Galatheoidea</taxon>
        <taxon>Porcellanidae</taxon>
        <taxon>Petrolisthes</taxon>
    </lineage>
</organism>
<keyword evidence="5 12" id="KW-1133">Transmembrane helix</keyword>
<keyword evidence="15" id="KW-1185">Reference proteome</keyword>
<dbReference type="GO" id="GO:0015276">
    <property type="term" value="F:ligand-gated monoatomic ion channel activity"/>
    <property type="evidence" value="ECO:0007669"/>
    <property type="project" value="InterPro"/>
</dbReference>
<evidence type="ECO:0000313" key="15">
    <source>
        <dbReference type="Proteomes" id="UP001292094"/>
    </source>
</evidence>
<keyword evidence="9" id="KW-0325">Glycoprotein</keyword>
<evidence type="ECO:0000259" key="13">
    <source>
        <dbReference type="Pfam" id="PF10613"/>
    </source>
</evidence>
<dbReference type="PANTHER" id="PTHR42643">
    <property type="entry name" value="IONOTROPIC RECEPTOR 20A-RELATED"/>
    <property type="match status" value="1"/>
</dbReference>
<sequence>MYKREEGQPPHLYGRDVEVVRALAAVGNFVINFIQVPNGEVWGQRLPNCSWDGLVGMLGRGDADIGIANLFITSLLSRTDFQHFSAPFHQAVNCVVMKVPPEVPRWQSLTWPFREDVWLAMLMGIFISGPLLYTLSRNSAHRQSREATLSPVAAVKLSTSSRYAFPRTIKPGAEHRRRPPCCRQFMAVYHDIRDILFLQSYRLPDRHSPAFSD</sequence>
<comment type="caution">
    <text evidence="14">The sequence shown here is derived from an EMBL/GenBank/DDBJ whole genome shotgun (WGS) entry which is preliminary data.</text>
</comment>
<dbReference type="GO" id="GO:0005886">
    <property type="term" value="C:plasma membrane"/>
    <property type="evidence" value="ECO:0007669"/>
    <property type="project" value="UniProtKB-SubCell"/>
</dbReference>
<dbReference type="InterPro" id="IPR052192">
    <property type="entry name" value="Insect_Ionotropic_Sensory_Rcpt"/>
</dbReference>
<dbReference type="Pfam" id="PF10613">
    <property type="entry name" value="Lig_chan-Glu_bd"/>
    <property type="match status" value="1"/>
</dbReference>
<evidence type="ECO:0000256" key="3">
    <source>
        <dbReference type="ARBA" id="ARBA00022475"/>
    </source>
</evidence>
<dbReference type="EMBL" id="JAWZYT010001378">
    <property type="protein sequence ID" value="KAK4312779.1"/>
    <property type="molecule type" value="Genomic_DNA"/>
</dbReference>
<keyword evidence="7 12" id="KW-0472">Membrane</keyword>
<evidence type="ECO:0000256" key="5">
    <source>
        <dbReference type="ARBA" id="ARBA00022989"/>
    </source>
</evidence>
<evidence type="ECO:0000256" key="7">
    <source>
        <dbReference type="ARBA" id="ARBA00023136"/>
    </source>
</evidence>
<evidence type="ECO:0000256" key="4">
    <source>
        <dbReference type="ARBA" id="ARBA00022692"/>
    </source>
</evidence>
<name>A0AAE1PT12_9EUCA</name>
<dbReference type="Gene3D" id="1.10.287.70">
    <property type="match status" value="1"/>
</dbReference>
<keyword evidence="6" id="KW-0406">Ion transport</keyword>
<keyword evidence="10" id="KW-1071">Ligand-gated ion channel</keyword>
<feature type="transmembrane region" description="Helical" evidence="12">
    <location>
        <begin position="117"/>
        <end position="135"/>
    </location>
</feature>
<feature type="domain" description="Ionotropic glutamate receptor L-glutamate and glycine-binding" evidence="13">
    <location>
        <begin position="7"/>
        <end position="100"/>
    </location>
</feature>
<dbReference type="InterPro" id="IPR019594">
    <property type="entry name" value="Glu/Gly-bd"/>
</dbReference>
<evidence type="ECO:0000256" key="12">
    <source>
        <dbReference type="SAM" id="Phobius"/>
    </source>
</evidence>
<accession>A0AAE1PT12</accession>